<dbReference type="EMBL" id="FNHF01000001">
    <property type="protein sequence ID" value="SDL78521.1"/>
    <property type="molecule type" value="Genomic_DNA"/>
</dbReference>
<dbReference type="AlphaFoldDB" id="A0A1G9MWW7"/>
<keyword evidence="10" id="KW-1185">Reference proteome</keyword>
<evidence type="ECO:0000313" key="10">
    <source>
        <dbReference type="Proteomes" id="UP000182347"/>
    </source>
</evidence>
<evidence type="ECO:0000256" key="3">
    <source>
        <dbReference type="ARBA" id="ARBA00022448"/>
    </source>
</evidence>
<dbReference type="RefSeq" id="WP_074597503.1">
    <property type="nucleotide sequence ID" value="NZ_FNHF01000001.1"/>
</dbReference>
<feature type="transmembrane region" description="Helical" evidence="8">
    <location>
        <begin position="448"/>
        <end position="466"/>
    </location>
</feature>
<evidence type="ECO:0000313" key="9">
    <source>
        <dbReference type="EMBL" id="SDL78521.1"/>
    </source>
</evidence>
<keyword evidence="6 8" id="KW-1133">Transmembrane helix</keyword>
<gene>
    <name evidence="9" type="ORF">SAMN05216244_0752</name>
</gene>
<dbReference type="OrthoDB" id="9775735at2"/>
<dbReference type="Proteomes" id="UP000182347">
    <property type="component" value="Unassembled WGS sequence"/>
</dbReference>
<keyword evidence="4" id="KW-1003">Cell membrane</keyword>
<dbReference type="PANTHER" id="PTHR30047">
    <property type="entry name" value="HIGH-AFFINITY CHOLINE TRANSPORT PROTEIN-RELATED"/>
    <property type="match status" value="1"/>
</dbReference>
<dbReference type="PROSITE" id="PS01303">
    <property type="entry name" value="BCCT"/>
    <property type="match status" value="1"/>
</dbReference>
<reference evidence="10" key="1">
    <citation type="submission" date="2016-10" db="EMBL/GenBank/DDBJ databases">
        <authorList>
            <person name="Varghese N."/>
            <person name="Submissions S."/>
        </authorList>
    </citation>
    <scope>NUCLEOTIDE SEQUENCE [LARGE SCALE GENOMIC DNA]</scope>
    <source>
        <strain evidence="10">CGMCC 1.6199</strain>
    </source>
</reference>
<dbReference type="PANTHER" id="PTHR30047:SF7">
    <property type="entry name" value="HIGH-AFFINITY CHOLINE TRANSPORT PROTEIN"/>
    <property type="match status" value="1"/>
</dbReference>
<dbReference type="GO" id="GO:0022857">
    <property type="term" value="F:transmembrane transporter activity"/>
    <property type="evidence" value="ECO:0007669"/>
    <property type="project" value="InterPro"/>
</dbReference>
<feature type="transmembrane region" description="Helical" evidence="8">
    <location>
        <begin position="229"/>
        <end position="251"/>
    </location>
</feature>
<dbReference type="Pfam" id="PF02028">
    <property type="entry name" value="BCCT"/>
    <property type="match status" value="1"/>
</dbReference>
<keyword evidence="5 8" id="KW-0812">Transmembrane</keyword>
<name>A0A1G9MWW7_9BACI</name>
<feature type="transmembrane region" description="Helical" evidence="8">
    <location>
        <begin position="263"/>
        <end position="283"/>
    </location>
</feature>
<keyword evidence="7 8" id="KW-0472">Membrane</keyword>
<comment type="subcellular location">
    <subcellularLocation>
        <location evidence="1">Cell membrane</location>
        <topology evidence="1">Multi-pass membrane protein</topology>
    </subcellularLocation>
</comment>
<evidence type="ECO:0000256" key="7">
    <source>
        <dbReference type="ARBA" id="ARBA00023136"/>
    </source>
</evidence>
<feature type="transmembrane region" description="Helical" evidence="8">
    <location>
        <begin position="319"/>
        <end position="336"/>
    </location>
</feature>
<sequence>MNKITRVFYISLAVAIIFIVWGLIPESAMPNGNLDNVTSIVQGFIVEKFGWFYLLSATGFLVFAIFLIFSKYGNIRLGKPEDRPEYNYLTWFAMLFSAGMGIGLVFWGAAEPLSHFHTPPDGNIDEGSAEAARTAMRYSFFHWGLHPWGIYAVIALALAYFKFRKGAPGLVSSILEPLFGEKVRGGWGTLVDFIVVFATIFGVATSLGLGAIQISGGLAFIFPGIDRTITVQLIIIAIVTVLYLLSAMTGLNKGIKYLSNTNIVLAILLMLFLLFAGPTNFIMDLFTTSLGNYAANIVNMSFRLTPFDQDNTWIQGWTIFYWAWWIAWAPFVGTFIARVSKGRTIREFVLGVLLVPTIFGALWFSVFGGSAINLEFYGGQDIIHYVNDMGSEIALFAVLESYPLGLIMSILAVLLISTFFITSADSATFVLGMQTTGGGLNPQNRVKFVWGIIQSAAAAILLWRGGLETLQTASIIAAFPFAIIMILVVFSLVKSFREEAASVDLRRPKKENR</sequence>
<dbReference type="InterPro" id="IPR000060">
    <property type="entry name" value="BCCT_transptr"/>
</dbReference>
<evidence type="ECO:0000256" key="8">
    <source>
        <dbReference type="SAM" id="Phobius"/>
    </source>
</evidence>
<feature type="transmembrane region" description="Helical" evidence="8">
    <location>
        <begin position="140"/>
        <end position="161"/>
    </location>
</feature>
<feature type="transmembrane region" description="Helical" evidence="8">
    <location>
        <begin position="7"/>
        <end position="24"/>
    </location>
</feature>
<protein>
    <submittedName>
        <fullName evidence="9">Glycine betaine transporter</fullName>
    </submittedName>
</protein>
<evidence type="ECO:0000256" key="4">
    <source>
        <dbReference type="ARBA" id="ARBA00022475"/>
    </source>
</evidence>
<evidence type="ECO:0000256" key="1">
    <source>
        <dbReference type="ARBA" id="ARBA00004651"/>
    </source>
</evidence>
<feature type="transmembrane region" description="Helical" evidence="8">
    <location>
        <begin position="472"/>
        <end position="493"/>
    </location>
</feature>
<dbReference type="InterPro" id="IPR018093">
    <property type="entry name" value="BCCT_CS"/>
</dbReference>
<feature type="transmembrane region" description="Helical" evidence="8">
    <location>
        <begin position="190"/>
        <end position="223"/>
    </location>
</feature>
<accession>A0A1G9MWW7</accession>
<dbReference type="GO" id="GO:0005886">
    <property type="term" value="C:plasma membrane"/>
    <property type="evidence" value="ECO:0007669"/>
    <property type="project" value="UniProtKB-SubCell"/>
</dbReference>
<dbReference type="NCBIfam" id="TIGR00842">
    <property type="entry name" value="bcct"/>
    <property type="match status" value="1"/>
</dbReference>
<organism evidence="9 10">
    <name type="scientific">Sediminibacillus halophilus</name>
    <dbReference type="NCBI Taxonomy" id="482461"/>
    <lineage>
        <taxon>Bacteria</taxon>
        <taxon>Bacillati</taxon>
        <taxon>Bacillota</taxon>
        <taxon>Bacilli</taxon>
        <taxon>Bacillales</taxon>
        <taxon>Bacillaceae</taxon>
        <taxon>Sediminibacillus</taxon>
    </lineage>
</organism>
<evidence type="ECO:0000256" key="2">
    <source>
        <dbReference type="ARBA" id="ARBA00005658"/>
    </source>
</evidence>
<feature type="transmembrane region" description="Helical" evidence="8">
    <location>
        <begin position="89"/>
        <end position="110"/>
    </location>
</feature>
<feature type="transmembrane region" description="Helical" evidence="8">
    <location>
        <begin position="404"/>
        <end position="427"/>
    </location>
</feature>
<feature type="transmembrane region" description="Helical" evidence="8">
    <location>
        <begin position="51"/>
        <end position="69"/>
    </location>
</feature>
<evidence type="ECO:0000256" key="6">
    <source>
        <dbReference type="ARBA" id="ARBA00022989"/>
    </source>
</evidence>
<evidence type="ECO:0000256" key="5">
    <source>
        <dbReference type="ARBA" id="ARBA00022692"/>
    </source>
</evidence>
<proteinExistence type="inferred from homology"/>
<feature type="transmembrane region" description="Helical" evidence="8">
    <location>
        <begin position="348"/>
        <end position="367"/>
    </location>
</feature>
<comment type="similarity">
    <text evidence="2">Belongs to the BCCT transporter (TC 2.A.15) family.</text>
</comment>
<keyword evidence="3" id="KW-0813">Transport</keyword>